<evidence type="ECO:0000313" key="2">
    <source>
        <dbReference type="Proteomes" id="UP000183050"/>
    </source>
</evidence>
<protein>
    <recommendedName>
        <fullName evidence="3">LamG domain-containing protein</fullName>
    </recommendedName>
</protein>
<reference evidence="1 2" key="1">
    <citation type="submission" date="2016-11" db="EMBL/GenBank/DDBJ databases">
        <title>Rhizobium leguminosarum bv. viciae strain Vaf12 isolated from Vavilovia formosa root nodules from Russia, Dagestan.</title>
        <authorList>
            <person name="Kimeklis A."/>
        </authorList>
    </citation>
    <scope>NUCLEOTIDE SEQUENCE [LARGE SCALE GENOMIC DNA]</scope>
    <source>
        <strain evidence="1 2">Vaf-108</strain>
    </source>
</reference>
<dbReference type="Proteomes" id="UP000183050">
    <property type="component" value="Chromosome"/>
</dbReference>
<sequence length="227" mass="23802">MTVTHFPGGVTNVAEYETLGSFIAPDPSQAHVYFNDFDIYTATDWTVTETQAGATQAITAGDGGLLALTNSAANADINAIALANLTFNLTGANAFWLKARLKVDDITNSDILFGLMDTMTAFNPANGVYIFKAAGAATMRLSLEKASATTNTAFAAPGANDTFATIGISYNPDAGVVTAYLNDVAVLRQTDLTNMPVVNLTPAIGVRNGTAAARTLTVDYIFAAKQR</sequence>
<evidence type="ECO:0008006" key="3">
    <source>
        <dbReference type="Google" id="ProtNLM"/>
    </source>
</evidence>
<dbReference type="EMBL" id="CP018228">
    <property type="protein sequence ID" value="API52858.1"/>
    <property type="molecule type" value="Genomic_DNA"/>
</dbReference>
<accession>A0A1L3ZB59</accession>
<organism evidence="1 2">
    <name type="scientific">Rhizobium leguminosarum</name>
    <dbReference type="NCBI Taxonomy" id="384"/>
    <lineage>
        <taxon>Bacteria</taxon>
        <taxon>Pseudomonadati</taxon>
        <taxon>Pseudomonadota</taxon>
        <taxon>Alphaproteobacteria</taxon>
        <taxon>Hyphomicrobiales</taxon>
        <taxon>Rhizobiaceae</taxon>
        <taxon>Rhizobium/Agrobacterium group</taxon>
        <taxon>Rhizobium</taxon>
    </lineage>
</organism>
<dbReference type="RefSeq" id="WP_072639304.1">
    <property type="nucleotide sequence ID" value="NZ_CP018228.1"/>
</dbReference>
<proteinExistence type="predicted"/>
<name>A0A1L3ZB59_RHILE</name>
<dbReference type="AlphaFoldDB" id="A0A1L3ZB59"/>
<gene>
    <name evidence="1" type="ORF">BMW22_15645</name>
</gene>
<evidence type="ECO:0000313" key="1">
    <source>
        <dbReference type="EMBL" id="API52858.1"/>
    </source>
</evidence>